<keyword evidence="3" id="KW-1185">Reference proteome</keyword>
<dbReference type="InterPro" id="IPR032608">
    <property type="entry name" value="DUF4892"/>
</dbReference>
<name>A0ABU5GS37_9GAMM</name>
<evidence type="ECO:0000313" key="3">
    <source>
        <dbReference type="Proteomes" id="UP001294570"/>
    </source>
</evidence>
<dbReference type="EMBL" id="JAXIVU010000010">
    <property type="protein sequence ID" value="MDY7219604.1"/>
    <property type="molecule type" value="Genomic_DNA"/>
</dbReference>
<sequence length="271" mass="30361">MDKRMLKSAMAVLLAAAGNIAFASHFEELLSLESLHDARIITEQRQETVEKIYPKGSVRRISGNTRYSGEVLVRGSVDVLTVQLSPSHEALSAFNGSRQLLQGKGADMLYWCAARECGPSNLWANHVFNNARLYGPDDQQAYALYRLKEGEQSNLVAVYAITRGNGRGFLHAEYFQAQQLPERLLPTATTLERQLSTDDRLALRGLTGEPDSVWVHLLVRALNQNSTMRISMAGEYATQWRDAMVEVGLRKSRIEIEAEFEQPGLLLQRLP</sequence>
<protein>
    <submittedName>
        <fullName evidence="2">DUF4892 domain-containing protein</fullName>
    </submittedName>
</protein>
<keyword evidence="1" id="KW-0732">Signal</keyword>
<dbReference type="Proteomes" id="UP001294570">
    <property type="component" value="Unassembled WGS sequence"/>
</dbReference>
<comment type="caution">
    <text evidence="2">The sequence shown here is derived from an EMBL/GenBank/DDBJ whole genome shotgun (WGS) entry which is preliminary data.</text>
</comment>
<reference evidence="2 3" key="1">
    <citation type="submission" date="2023-12" db="EMBL/GenBank/DDBJ databases">
        <title>Denitrificimonas halotolerans sp. nov.,a novel species isolated from landfill leachate.</title>
        <authorList>
            <person name="Wang S."/>
        </authorList>
    </citation>
    <scope>NUCLEOTIDE SEQUENCE [LARGE SCALE GENOMIC DNA]</scope>
    <source>
        <strain evidence="2 3">JX-1</strain>
    </source>
</reference>
<dbReference type="RefSeq" id="WP_321553695.1">
    <property type="nucleotide sequence ID" value="NZ_JAXIVU010000010.1"/>
</dbReference>
<accession>A0ABU5GS37</accession>
<proteinExistence type="predicted"/>
<organism evidence="2 3">
    <name type="scientific">Denitrificimonas halotolerans</name>
    <dbReference type="NCBI Taxonomy" id="3098930"/>
    <lineage>
        <taxon>Bacteria</taxon>
        <taxon>Pseudomonadati</taxon>
        <taxon>Pseudomonadota</taxon>
        <taxon>Gammaproteobacteria</taxon>
        <taxon>Pseudomonadales</taxon>
        <taxon>Pseudomonadaceae</taxon>
        <taxon>Denitrificimonas</taxon>
    </lineage>
</organism>
<evidence type="ECO:0000256" key="1">
    <source>
        <dbReference type="SAM" id="SignalP"/>
    </source>
</evidence>
<feature type="signal peptide" evidence="1">
    <location>
        <begin position="1"/>
        <end position="23"/>
    </location>
</feature>
<dbReference type="Pfam" id="PF16234">
    <property type="entry name" value="DUF4892"/>
    <property type="match status" value="1"/>
</dbReference>
<feature type="chain" id="PRO_5047298506" evidence="1">
    <location>
        <begin position="24"/>
        <end position="271"/>
    </location>
</feature>
<gene>
    <name evidence="2" type="ORF">TOI97_08520</name>
</gene>
<evidence type="ECO:0000313" key="2">
    <source>
        <dbReference type="EMBL" id="MDY7219604.1"/>
    </source>
</evidence>